<dbReference type="AlphaFoldDB" id="A0A6A6D612"/>
<protein>
    <submittedName>
        <fullName evidence="1">Uncharacterized protein</fullName>
    </submittedName>
</protein>
<organism evidence="1 2">
    <name type="scientific">Zopfia rhizophila CBS 207.26</name>
    <dbReference type="NCBI Taxonomy" id="1314779"/>
    <lineage>
        <taxon>Eukaryota</taxon>
        <taxon>Fungi</taxon>
        <taxon>Dikarya</taxon>
        <taxon>Ascomycota</taxon>
        <taxon>Pezizomycotina</taxon>
        <taxon>Dothideomycetes</taxon>
        <taxon>Dothideomycetes incertae sedis</taxon>
        <taxon>Zopfiaceae</taxon>
        <taxon>Zopfia</taxon>
    </lineage>
</organism>
<accession>A0A6A6D612</accession>
<name>A0A6A6D612_9PEZI</name>
<dbReference type="EMBL" id="ML994825">
    <property type="protein sequence ID" value="KAF2174573.1"/>
    <property type="molecule type" value="Genomic_DNA"/>
</dbReference>
<evidence type="ECO:0000313" key="2">
    <source>
        <dbReference type="Proteomes" id="UP000800200"/>
    </source>
</evidence>
<dbReference type="Proteomes" id="UP000800200">
    <property type="component" value="Unassembled WGS sequence"/>
</dbReference>
<gene>
    <name evidence="1" type="ORF">K469DRAFT_151934</name>
</gene>
<sequence length="109" mass="12284">MGATKIRTVESTGVKLAEKCKEITKYDCSEPTWTTHQDRDEIAPPAGTVAIVVDLRNAWGSIRIYQTQNDDYVDMVGMDEKKNLVIVPWQDDWTYLCTGSPQVGCVMKK</sequence>
<keyword evidence="2" id="KW-1185">Reference proteome</keyword>
<proteinExistence type="predicted"/>
<evidence type="ECO:0000313" key="1">
    <source>
        <dbReference type="EMBL" id="KAF2174573.1"/>
    </source>
</evidence>
<reference evidence="1" key="1">
    <citation type="journal article" date="2020" name="Stud. Mycol.">
        <title>101 Dothideomycetes genomes: a test case for predicting lifestyles and emergence of pathogens.</title>
        <authorList>
            <person name="Haridas S."/>
            <person name="Albert R."/>
            <person name="Binder M."/>
            <person name="Bloem J."/>
            <person name="Labutti K."/>
            <person name="Salamov A."/>
            <person name="Andreopoulos B."/>
            <person name="Baker S."/>
            <person name="Barry K."/>
            <person name="Bills G."/>
            <person name="Bluhm B."/>
            <person name="Cannon C."/>
            <person name="Castanera R."/>
            <person name="Culley D."/>
            <person name="Daum C."/>
            <person name="Ezra D."/>
            <person name="Gonzalez J."/>
            <person name="Henrissat B."/>
            <person name="Kuo A."/>
            <person name="Liang C."/>
            <person name="Lipzen A."/>
            <person name="Lutzoni F."/>
            <person name="Magnuson J."/>
            <person name="Mondo S."/>
            <person name="Nolan M."/>
            <person name="Ohm R."/>
            <person name="Pangilinan J."/>
            <person name="Park H.-J."/>
            <person name="Ramirez L."/>
            <person name="Alfaro M."/>
            <person name="Sun H."/>
            <person name="Tritt A."/>
            <person name="Yoshinaga Y."/>
            <person name="Zwiers L.-H."/>
            <person name="Turgeon B."/>
            <person name="Goodwin S."/>
            <person name="Spatafora J."/>
            <person name="Crous P."/>
            <person name="Grigoriev I."/>
        </authorList>
    </citation>
    <scope>NUCLEOTIDE SEQUENCE</scope>
    <source>
        <strain evidence="1">CBS 207.26</strain>
    </source>
</reference>
<dbReference type="OrthoDB" id="5228066at2759"/>